<organism evidence="2 3">
    <name type="scientific">Anaeromyces robustus</name>
    <dbReference type="NCBI Taxonomy" id="1754192"/>
    <lineage>
        <taxon>Eukaryota</taxon>
        <taxon>Fungi</taxon>
        <taxon>Fungi incertae sedis</taxon>
        <taxon>Chytridiomycota</taxon>
        <taxon>Chytridiomycota incertae sedis</taxon>
        <taxon>Neocallimastigomycetes</taxon>
        <taxon>Neocallimastigales</taxon>
        <taxon>Neocallimastigaceae</taxon>
        <taxon>Anaeromyces</taxon>
    </lineage>
</organism>
<dbReference type="InterPro" id="IPR039986">
    <property type="entry name" value="CFAP210"/>
</dbReference>
<name>A0A1Y1XCJ5_9FUNG</name>
<dbReference type="Proteomes" id="UP000193944">
    <property type="component" value="Unassembled WGS sequence"/>
</dbReference>
<dbReference type="PANTHER" id="PTHR28663:SF1">
    <property type="entry name" value="CILIA- AND FLAGELLA- ASSOCIATED PROTEIN 210"/>
    <property type="match status" value="1"/>
</dbReference>
<evidence type="ECO:0008006" key="4">
    <source>
        <dbReference type="Google" id="ProtNLM"/>
    </source>
</evidence>
<feature type="coiled-coil region" evidence="1">
    <location>
        <begin position="160"/>
        <end position="227"/>
    </location>
</feature>
<protein>
    <recommendedName>
        <fullName evidence="4">Trichohyalin-plectin-homology domain-containing protein</fullName>
    </recommendedName>
</protein>
<evidence type="ECO:0000313" key="2">
    <source>
        <dbReference type="EMBL" id="ORX83442.1"/>
    </source>
</evidence>
<keyword evidence="3" id="KW-1185">Reference proteome</keyword>
<proteinExistence type="predicted"/>
<dbReference type="OrthoDB" id="10546234at2759"/>
<dbReference type="PANTHER" id="PTHR28663">
    <property type="entry name" value="COILED-COIL DOMAIN-CONTAINING PROTEIN 173"/>
    <property type="match status" value="1"/>
</dbReference>
<dbReference type="EMBL" id="MCFG01000073">
    <property type="protein sequence ID" value="ORX83442.1"/>
    <property type="molecule type" value="Genomic_DNA"/>
</dbReference>
<comment type="caution">
    <text evidence="2">The sequence shown here is derived from an EMBL/GenBank/DDBJ whole genome shotgun (WGS) entry which is preliminary data.</text>
</comment>
<dbReference type="AlphaFoldDB" id="A0A1Y1XCJ5"/>
<reference evidence="2 3" key="2">
    <citation type="submission" date="2016-08" db="EMBL/GenBank/DDBJ databases">
        <title>Pervasive Adenine N6-methylation of Active Genes in Fungi.</title>
        <authorList>
            <consortium name="DOE Joint Genome Institute"/>
            <person name="Mondo S.J."/>
            <person name="Dannebaum R.O."/>
            <person name="Kuo R.C."/>
            <person name="Labutti K."/>
            <person name="Haridas S."/>
            <person name="Kuo A."/>
            <person name="Salamov A."/>
            <person name="Ahrendt S.R."/>
            <person name="Lipzen A."/>
            <person name="Sullivan W."/>
            <person name="Andreopoulos W.B."/>
            <person name="Clum A."/>
            <person name="Lindquist E."/>
            <person name="Daum C."/>
            <person name="Ramamoorthy G.K."/>
            <person name="Gryganskyi A."/>
            <person name="Culley D."/>
            <person name="Magnuson J.K."/>
            <person name="James T.Y."/>
            <person name="O'Malley M.A."/>
            <person name="Stajich J.E."/>
            <person name="Spatafora J.W."/>
            <person name="Visel A."/>
            <person name="Grigoriev I.V."/>
        </authorList>
    </citation>
    <scope>NUCLEOTIDE SEQUENCE [LARGE SCALE GENOMIC DNA]</scope>
    <source>
        <strain evidence="2 3">S4</strain>
    </source>
</reference>
<accession>A0A1Y1XCJ5</accession>
<feature type="coiled-coil region" evidence="1">
    <location>
        <begin position="390"/>
        <end position="458"/>
    </location>
</feature>
<reference evidence="2 3" key="1">
    <citation type="submission" date="2016-08" db="EMBL/GenBank/DDBJ databases">
        <title>A Parts List for Fungal Cellulosomes Revealed by Comparative Genomics.</title>
        <authorList>
            <consortium name="DOE Joint Genome Institute"/>
            <person name="Haitjema C.H."/>
            <person name="Gilmore S.P."/>
            <person name="Henske J.K."/>
            <person name="Solomon K.V."/>
            <person name="De Groot R."/>
            <person name="Kuo A."/>
            <person name="Mondo S.J."/>
            <person name="Salamov A.A."/>
            <person name="Labutti K."/>
            <person name="Zhao Z."/>
            <person name="Chiniquy J."/>
            <person name="Barry K."/>
            <person name="Brewer H.M."/>
            <person name="Purvine S.O."/>
            <person name="Wright A.T."/>
            <person name="Boxma B."/>
            <person name="Van Alen T."/>
            <person name="Hackstein J.H."/>
            <person name="Baker S.E."/>
            <person name="Grigoriev I.V."/>
            <person name="O'Malley M.A."/>
        </authorList>
    </citation>
    <scope>NUCLEOTIDE SEQUENCE [LARGE SCALE GENOMIC DNA]</scope>
    <source>
        <strain evidence="2 3">S4</strain>
    </source>
</reference>
<keyword evidence="1" id="KW-0175">Coiled coil</keyword>
<dbReference type="STRING" id="1754192.A0A1Y1XCJ5"/>
<sequence>MNKEYNYIPYNAKLNNEEIKALFSKNSDIKNGYNVININEYNNILKSFDLKNEREQYLVKKAQEREKLRKKGMRLTERIKDKSKGHRSAHQRMKEKEILKEKEKQKIDDEWKKIMDKEKEEEQNKIREKIFNARSDVIKFNKKIQESNMYYERKLQIEFNKKRKELIDKMNKEIEQKQLKKQYNDYLLEKFKQQKRKLEAIETEKQIKEQILKNKERRKQNKKEEDESILNSRGLVFDPERSKEEEKKGLEMLYADINKQIQLKNKLKFKKLEEEKKLEMDIIEYNNNKSIIQEKIDNVKKDEINKRIEGAKLAGRNIKSKREEIINEFFEIRSNKEPLFNDESDIKIKKEYMKHYLDNTKFQLKQIEEAKQLREKEKKEIRKFYYDKGVKAYNELKEEEKKQKEKEKTVNLEQLRINKELVEDKKRRMLERINDPYIKSLEEKKKKEDEEFNNYVLNCIGELKAKGRDTRNMYSSLIGYENKDIKKDINMLPDTFRRLGINGIHNADENLLNHLKNTNG</sequence>
<evidence type="ECO:0000313" key="3">
    <source>
        <dbReference type="Proteomes" id="UP000193944"/>
    </source>
</evidence>
<gene>
    <name evidence="2" type="ORF">BCR32DRAFT_292017</name>
</gene>
<evidence type="ECO:0000256" key="1">
    <source>
        <dbReference type="SAM" id="Coils"/>
    </source>
</evidence>